<dbReference type="PANTHER" id="PTHR38786:SF1">
    <property type="entry name" value="FLAGELLAR FLIJ PROTEIN"/>
    <property type="match status" value="1"/>
</dbReference>
<keyword evidence="8" id="KW-0653">Protein transport</keyword>
<reference evidence="14" key="1">
    <citation type="journal article" date="2019" name="Int. J. Syst. Evol. Microbiol.">
        <title>The Global Catalogue of Microorganisms (GCM) 10K type strain sequencing project: providing services to taxonomists for standard genome sequencing and annotation.</title>
        <authorList>
            <consortium name="The Broad Institute Genomics Platform"/>
            <consortium name="The Broad Institute Genome Sequencing Center for Infectious Disease"/>
            <person name="Wu L."/>
            <person name="Ma J."/>
        </authorList>
    </citation>
    <scope>NUCLEOTIDE SEQUENCE [LARGE SCALE GENOMIC DNA]</scope>
    <source>
        <strain evidence="14">LMG 29894</strain>
    </source>
</reference>
<evidence type="ECO:0000313" key="13">
    <source>
        <dbReference type="EMBL" id="MFC4161693.1"/>
    </source>
</evidence>
<evidence type="ECO:0000256" key="1">
    <source>
        <dbReference type="ARBA" id="ARBA00004413"/>
    </source>
</evidence>
<comment type="caution">
    <text evidence="13">The sequence shown here is derived from an EMBL/GenBank/DDBJ whole genome shotgun (WGS) entry which is preliminary data.</text>
</comment>
<keyword evidence="14" id="KW-1185">Reference proteome</keyword>
<feature type="region of interest" description="Disordered" evidence="12">
    <location>
        <begin position="118"/>
        <end position="147"/>
    </location>
</feature>
<evidence type="ECO:0000256" key="9">
    <source>
        <dbReference type="ARBA" id="ARBA00023136"/>
    </source>
</evidence>
<keyword evidence="10" id="KW-1006">Bacterial flagellum protein export</keyword>
<evidence type="ECO:0000256" key="12">
    <source>
        <dbReference type="SAM" id="MobiDB-lite"/>
    </source>
</evidence>
<dbReference type="EMBL" id="JBHSBU010000001">
    <property type="protein sequence ID" value="MFC4161693.1"/>
    <property type="molecule type" value="Genomic_DNA"/>
</dbReference>
<evidence type="ECO:0000313" key="14">
    <source>
        <dbReference type="Proteomes" id="UP001595791"/>
    </source>
</evidence>
<keyword evidence="13" id="KW-0282">Flagellum</keyword>
<keyword evidence="13" id="KW-0969">Cilium</keyword>
<evidence type="ECO:0000256" key="2">
    <source>
        <dbReference type="ARBA" id="ARBA00010004"/>
    </source>
</evidence>
<comment type="subcellular location">
    <subcellularLocation>
        <location evidence="1">Cell membrane</location>
        <topology evidence="1">Peripheral membrane protein</topology>
        <orientation evidence="1">Cytoplasmic side</orientation>
    </subcellularLocation>
</comment>
<evidence type="ECO:0000256" key="3">
    <source>
        <dbReference type="ARBA" id="ARBA00020392"/>
    </source>
</evidence>
<evidence type="ECO:0000256" key="11">
    <source>
        <dbReference type="SAM" id="Coils"/>
    </source>
</evidence>
<evidence type="ECO:0000256" key="7">
    <source>
        <dbReference type="ARBA" id="ARBA00022795"/>
    </source>
</evidence>
<evidence type="ECO:0000256" key="6">
    <source>
        <dbReference type="ARBA" id="ARBA00022500"/>
    </source>
</evidence>
<keyword evidence="11" id="KW-0175">Coiled coil</keyword>
<dbReference type="InterPro" id="IPR052570">
    <property type="entry name" value="FliJ"/>
</dbReference>
<keyword evidence="9" id="KW-0472">Membrane</keyword>
<comment type="similarity">
    <text evidence="2">Belongs to the FliJ family.</text>
</comment>
<proteinExistence type="inferred from homology"/>
<organism evidence="13 14">
    <name type="scientific">Chitinimonas lacunae</name>
    <dbReference type="NCBI Taxonomy" id="1963018"/>
    <lineage>
        <taxon>Bacteria</taxon>
        <taxon>Pseudomonadati</taxon>
        <taxon>Pseudomonadota</taxon>
        <taxon>Betaproteobacteria</taxon>
        <taxon>Neisseriales</taxon>
        <taxon>Chitinibacteraceae</taxon>
        <taxon>Chitinimonas</taxon>
    </lineage>
</organism>
<accession>A0ABV8MX10</accession>
<keyword evidence="7" id="KW-1005">Bacterial flagellum biogenesis</keyword>
<dbReference type="InterPro" id="IPR018006">
    <property type="entry name" value="Flag_FliJ_proteobac"/>
</dbReference>
<dbReference type="InterPro" id="IPR012823">
    <property type="entry name" value="Flagell_FliJ"/>
</dbReference>
<dbReference type="InterPro" id="IPR053716">
    <property type="entry name" value="Flag_assembly_chemotaxis_eff"/>
</dbReference>
<dbReference type="Gene3D" id="1.10.287.1700">
    <property type="match status" value="1"/>
</dbReference>
<evidence type="ECO:0000256" key="4">
    <source>
        <dbReference type="ARBA" id="ARBA00022448"/>
    </source>
</evidence>
<keyword evidence="4" id="KW-0813">Transport</keyword>
<keyword evidence="6" id="KW-0145">Chemotaxis</keyword>
<dbReference type="RefSeq" id="WP_378167921.1">
    <property type="nucleotide sequence ID" value="NZ_JBHSBU010000001.1"/>
</dbReference>
<evidence type="ECO:0000256" key="10">
    <source>
        <dbReference type="ARBA" id="ARBA00023225"/>
    </source>
</evidence>
<dbReference type="Pfam" id="PF02050">
    <property type="entry name" value="FliJ"/>
    <property type="match status" value="1"/>
</dbReference>
<feature type="coiled-coil region" evidence="11">
    <location>
        <begin position="73"/>
        <end position="107"/>
    </location>
</feature>
<name>A0ABV8MX10_9NEIS</name>
<dbReference type="NCBIfam" id="TIGR02473">
    <property type="entry name" value="flagell_FliJ"/>
    <property type="match status" value="1"/>
</dbReference>
<gene>
    <name evidence="13" type="primary">fliJ</name>
    <name evidence="13" type="ORF">ACFOW7_20365</name>
</gene>
<evidence type="ECO:0000256" key="5">
    <source>
        <dbReference type="ARBA" id="ARBA00022475"/>
    </source>
</evidence>
<sequence length="147" mass="17587">MARRFQFDFLLKLAADRRETAARHMQEAAQRLAGARERQQQIDGFREEYRRRFTDSGQRGINMTQYRDFQLFLAKLDTAVEQQSEEVARCEARMEQARQAFLEQERSVKAFEALETRHQHQEVMREAKREQKLSDEWASKSKETQNK</sequence>
<protein>
    <recommendedName>
        <fullName evidence="3">Flagellar FliJ protein</fullName>
    </recommendedName>
</protein>
<dbReference type="Proteomes" id="UP001595791">
    <property type="component" value="Unassembled WGS sequence"/>
</dbReference>
<evidence type="ECO:0000256" key="8">
    <source>
        <dbReference type="ARBA" id="ARBA00022927"/>
    </source>
</evidence>
<dbReference type="PANTHER" id="PTHR38786">
    <property type="entry name" value="FLAGELLAR FLIJ PROTEIN"/>
    <property type="match status" value="1"/>
</dbReference>
<dbReference type="PIRSF" id="PIRSF019404">
    <property type="entry name" value="FliJ"/>
    <property type="match status" value="1"/>
</dbReference>
<keyword evidence="13" id="KW-0966">Cell projection</keyword>
<keyword evidence="5" id="KW-1003">Cell membrane</keyword>